<protein>
    <recommendedName>
        <fullName evidence="3">FAD:protein FMN transferase</fullName>
    </recommendedName>
</protein>
<evidence type="ECO:0000313" key="1">
    <source>
        <dbReference type="EMBL" id="GAA3545010.1"/>
    </source>
</evidence>
<accession>A0ABP6W3T4</accession>
<reference evidence="2" key="1">
    <citation type="journal article" date="2019" name="Int. J. Syst. Evol. Microbiol.">
        <title>The Global Catalogue of Microorganisms (GCM) 10K type strain sequencing project: providing services to taxonomists for standard genome sequencing and annotation.</title>
        <authorList>
            <consortium name="The Broad Institute Genomics Platform"/>
            <consortium name="The Broad Institute Genome Sequencing Center for Infectious Disease"/>
            <person name="Wu L."/>
            <person name="Ma J."/>
        </authorList>
    </citation>
    <scope>NUCLEOTIDE SEQUENCE [LARGE SCALE GENOMIC DNA]</scope>
    <source>
        <strain evidence="2">JCM 17460</strain>
    </source>
</reference>
<dbReference type="Pfam" id="PF02424">
    <property type="entry name" value="ApbE"/>
    <property type="match status" value="1"/>
</dbReference>
<sequence>MTALTEAPRHVARWTAIGCTVHVETRRADELSRARGLVEQILTDVDEVASRFREDSDLSRVNRRPGSWVRVDPLLVAAVRVAVEAAEASDGIVHPLLGRPLVELGYDRTINQVREVDRPARPQTPPPAIDSWRDIELSEDGVRIPGGTSLDLGATGKAWCTDLAVAALEESLDDDAVVSVGGDLRTAGSGSWQVAVAERPTDAPAVLVTLTGALATSSTQVRRWRRNGVERHHLLDPRTGAPAPERWRTATVAAATCVAANTASTGAIVQGADAVAWLTDLAVPAARLVDRSGQVRTLGAWPAAAHPALPSYGGER</sequence>
<dbReference type="EMBL" id="BAABBB010000019">
    <property type="protein sequence ID" value="GAA3545010.1"/>
    <property type="molecule type" value="Genomic_DNA"/>
</dbReference>
<evidence type="ECO:0000313" key="2">
    <source>
        <dbReference type="Proteomes" id="UP001500301"/>
    </source>
</evidence>
<dbReference type="PANTHER" id="PTHR30040:SF2">
    <property type="entry name" value="FAD:PROTEIN FMN TRANSFERASE"/>
    <property type="match status" value="1"/>
</dbReference>
<dbReference type="RefSeq" id="WP_218234449.1">
    <property type="nucleotide sequence ID" value="NZ_BAABBB010000019.1"/>
</dbReference>
<dbReference type="Proteomes" id="UP001500301">
    <property type="component" value="Unassembled WGS sequence"/>
</dbReference>
<dbReference type="InterPro" id="IPR024932">
    <property type="entry name" value="ApbE"/>
</dbReference>
<keyword evidence="2" id="KW-1185">Reference proteome</keyword>
<organism evidence="1 2">
    <name type="scientific">Nocardioides daeguensis</name>
    <dbReference type="NCBI Taxonomy" id="908359"/>
    <lineage>
        <taxon>Bacteria</taxon>
        <taxon>Bacillati</taxon>
        <taxon>Actinomycetota</taxon>
        <taxon>Actinomycetes</taxon>
        <taxon>Propionibacteriales</taxon>
        <taxon>Nocardioidaceae</taxon>
        <taxon>Nocardioides</taxon>
    </lineage>
</organism>
<dbReference type="PANTHER" id="PTHR30040">
    <property type="entry name" value="THIAMINE BIOSYNTHESIS LIPOPROTEIN APBE"/>
    <property type="match status" value="1"/>
</dbReference>
<proteinExistence type="predicted"/>
<gene>
    <name evidence="1" type="ORF">GCM10022263_35180</name>
</gene>
<comment type="caution">
    <text evidence="1">The sequence shown here is derived from an EMBL/GenBank/DDBJ whole genome shotgun (WGS) entry which is preliminary data.</text>
</comment>
<name>A0ABP6W3T4_9ACTN</name>
<evidence type="ECO:0008006" key="3">
    <source>
        <dbReference type="Google" id="ProtNLM"/>
    </source>
</evidence>